<keyword evidence="6" id="KW-0805">Transcription regulation</keyword>
<dbReference type="PROSITE" id="PS50157">
    <property type="entry name" value="ZINC_FINGER_C2H2_2"/>
    <property type="match status" value="1"/>
</dbReference>
<keyword evidence="5" id="KW-0862">Zinc</keyword>
<evidence type="ECO:0000256" key="10">
    <source>
        <dbReference type="SAM" id="MobiDB-lite"/>
    </source>
</evidence>
<evidence type="ECO:0000256" key="1">
    <source>
        <dbReference type="ARBA" id="ARBA00004123"/>
    </source>
</evidence>
<keyword evidence="13" id="KW-1185">Reference proteome</keyword>
<dbReference type="GO" id="GO:0005634">
    <property type="term" value="C:nucleus"/>
    <property type="evidence" value="ECO:0007669"/>
    <property type="project" value="UniProtKB-SubCell"/>
</dbReference>
<evidence type="ECO:0000256" key="9">
    <source>
        <dbReference type="PROSITE-ProRule" id="PRU00042"/>
    </source>
</evidence>
<evidence type="ECO:0000256" key="3">
    <source>
        <dbReference type="ARBA" id="ARBA00022737"/>
    </source>
</evidence>
<keyword evidence="3" id="KW-0677">Repeat</keyword>
<evidence type="ECO:0000256" key="2">
    <source>
        <dbReference type="ARBA" id="ARBA00022723"/>
    </source>
</evidence>
<dbReference type="PANTHER" id="PTHR26374:SF342">
    <property type="entry name" value="OS05G0461200 PROTEIN"/>
    <property type="match status" value="1"/>
</dbReference>
<evidence type="ECO:0000256" key="5">
    <source>
        <dbReference type="ARBA" id="ARBA00022833"/>
    </source>
</evidence>
<protein>
    <recommendedName>
        <fullName evidence="11">C2H2-type domain-containing protein</fullName>
    </recommendedName>
</protein>
<keyword evidence="2" id="KW-0479">Metal-binding</keyword>
<dbReference type="EMBL" id="CAJGYO010000016">
    <property type="protein sequence ID" value="CAD6271922.1"/>
    <property type="molecule type" value="Genomic_DNA"/>
</dbReference>
<evidence type="ECO:0000256" key="6">
    <source>
        <dbReference type="ARBA" id="ARBA00023015"/>
    </source>
</evidence>
<keyword evidence="8" id="KW-0539">Nucleus</keyword>
<dbReference type="InterPro" id="IPR036236">
    <property type="entry name" value="Znf_C2H2_sf"/>
</dbReference>
<evidence type="ECO:0000313" key="12">
    <source>
        <dbReference type="EMBL" id="CAD6271922.1"/>
    </source>
</evidence>
<dbReference type="PANTHER" id="PTHR26374">
    <property type="entry name" value="ZINC FINGER PROTEIN ZAT5"/>
    <property type="match status" value="1"/>
</dbReference>
<evidence type="ECO:0000259" key="11">
    <source>
        <dbReference type="PROSITE" id="PS50157"/>
    </source>
</evidence>
<feature type="domain" description="C2H2-type" evidence="11">
    <location>
        <begin position="37"/>
        <end position="64"/>
    </location>
</feature>
<dbReference type="Proteomes" id="UP000604825">
    <property type="component" value="Unassembled WGS sequence"/>
</dbReference>
<proteinExistence type="predicted"/>
<accession>A0A811RPP9</accession>
<sequence>METGVGVDAASVLMLLSRRQQEGGATRTAGARPRRVFECKTCGRRFPTFQALGGHRASHRRPKPYPYPNDEPGLRRARLDEPHDGECAPWLHGCPTCGLEFAVGQALGGHMRRHRTAAAGSECELRSWDANATSVEKADVGAGCGASGICLDLSLAPSENCAKCRNNAVFGITDDHGVRKSQILDCPPL</sequence>
<comment type="caution">
    <text evidence="12">The sequence shown here is derived from an EMBL/GenBank/DDBJ whole genome shotgun (WGS) entry which is preliminary data.</text>
</comment>
<dbReference type="Pfam" id="PF13912">
    <property type="entry name" value="zf-C2H2_6"/>
    <property type="match status" value="2"/>
</dbReference>
<comment type="subcellular location">
    <subcellularLocation>
        <location evidence="1">Nucleus</location>
    </subcellularLocation>
</comment>
<dbReference type="OrthoDB" id="9411774at2759"/>
<dbReference type="GO" id="GO:0008270">
    <property type="term" value="F:zinc ion binding"/>
    <property type="evidence" value="ECO:0007669"/>
    <property type="project" value="UniProtKB-KW"/>
</dbReference>
<name>A0A811RPP9_9POAL</name>
<dbReference type="AlphaFoldDB" id="A0A811RPP9"/>
<dbReference type="InterPro" id="IPR013087">
    <property type="entry name" value="Znf_C2H2_type"/>
</dbReference>
<evidence type="ECO:0000256" key="8">
    <source>
        <dbReference type="ARBA" id="ARBA00023242"/>
    </source>
</evidence>
<keyword evidence="4 9" id="KW-0863">Zinc-finger</keyword>
<feature type="region of interest" description="Disordered" evidence="10">
    <location>
        <begin position="53"/>
        <end position="72"/>
    </location>
</feature>
<organism evidence="12 13">
    <name type="scientific">Miscanthus lutarioriparius</name>
    <dbReference type="NCBI Taxonomy" id="422564"/>
    <lineage>
        <taxon>Eukaryota</taxon>
        <taxon>Viridiplantae</taxon>
        <taxon>Streptophyta</taxon>
        <taxon>Embryophyta</taxon>
        <taxon>Tracheophyta</taxon>
        <taxon>Spermatophyta</taxon>
        <taxon>Magnoliopsida</taxon>
        <taxon>Liliopsida</taxon>
        <taxon>Poales</taxon>
        <taxon>Poaceae</taxon>
        <taxon>PACMAD clade</taxon>
        <taxon>Panicoideae</taxon>
        <taxon>Andropogonodae</taxon>
        <taxon>Andropogoneae</taxon>
        <taxon>Saccharinae</taxon>
        <taxon>Miscanthus</taxon>
    </lineage>
</organism>
<keyword evidence="7" id="KW-0804">Transcription</keyword>
<reference evidence="12" key="1">
    <citation type="submission" date="2020-10" db="EMBL/GenBank/DDBJ databases">
        <authorList>
            <person name="Han B."/>
            <person name="Lu T."/>
            <person name="Zhao Q."/>
            <person name="Huang X."/>
            <person name="Zhao Y."/>
        </authorList>
    </citation>
    <scope>NUCLEOTIDE SEQUENCE</scope>
</reference>
<gene>
    <name evidence="12" type="ORF">NCGR_LOCUS55207</name>
</gene>
<evidence type="ECO:0000313" key="13">
    <source>
        <dbReference type="Proteomes" id="UP000604825"/>
    </source>
</evidence>
<dbReference type="SUPFAM" id="SSF57667">
    <property type="entry name" value="beta-beta-alpha zinc fingers"/>
    <property type="match status" value="1"/>
</dbReference>
<dbReference type="Gene3D" id="3.30.160.60">
    <property type="entry name" value="Classic Zinc Finger"/>
    <property type="match status" value="1"/>
</dbReference>
<dbReference type="SMART" id="SM00355">
    <property type="entry name" value="ZnF_C2H2"/>
    <property type="match status" value="2"/>
</dbReference>
<dbReference type="PROSITE" id="PS00028">
    <property type="entry name" value="ZINC_FINGER_C2H2_1"/>
    <property type="match status" value="2"/>
</dbReference>
<evidence type="ECO:0000256" key="7">
    <source>
        <dbReference type="ARBA" id="ARBA00023163"/>
    </source>
</evidence>
<evidence type="ECO:0000256" key="4">
    <source>
        <dbReference type="ARBA" id="ARBA00022771"/>
    </source>
</evidence>